<gene>
    <name evidence="2" type="ORF">B9Q06_11910</name>
</gene>
<evidence type="ECO:0000256" key="1">
    <source>
        <dbReference type="SAM" id="Phobius"/>
    </source>
</evidence>
<comment type="caution">
    <text evidence="2">The sequence shown here is derived from an EMBL/GenBank/DDBJ whole genome shotgun (WGS) entry which is preliminary data.</text>
</comment>
<keyword evidence="1" id="KW-0812">Transmembrane</keyword>
<proteinExistence type="predicted"/>
<reference evidence="2 3" key="1">
    <citation type="submission" date="2017-04" db="EMBL/GenBank/DDBJ databases">
        <title>Novel microbial lineages endemic to geothermal iron-oxide mats fill important gaps in the evolutionary history of Archaea.</title>
        <authorList>
            <person name="Jay Z.J."/>
            <person name="Beam J.P."/>
            <person name="Dlakic M."/>
            <person name="Rusch D.B."/>
            <person name="Kozubal M.A."/>
            <person name="Inskeep W.P."/>
        </authorList>
    </citation>
    <scope>NUCLEOTIDE SEQUENCE [LARGE SCALE GENOMIC DNA]</scope>
    <source>
        <strain evidence="2">ECH_B_2</strain>
    </source>
</reference>
<keyword evidence="1" id="KW-1133">Transmembrane helix</keyword>
<dbReference type="Proteomes" id="UP000241284">
    <property type="component" value="Unassembled WGS sequence"/>
</dbReference>
<evidence type="ECO:0000313" key="2">
    <source>
        <dbReference type="EMBL" id="PSN93453.1"/>
    </source>
</evidence>
<accession>A0A2R6B4B3</accession>
<evidence type="ECO:0000313" key="3">
    <source>
        <dbReference type="Proteomes" id="UP000241284"/>
    </source>
</evidence>
<name>A0A2R6B4B3_9ARCH</name>
<protein>
    <submittedName>
        <fullName evidence="2">Uncharacterized protein</fullName>
    </submittedName>
</protein>
<dbReference type="EMBL" id="NEXH01000048">
    <property type="protein sequence ID" value="PSN93453.1"/>
    <property type="molecule type" value="Genomic_DNA"/>
</dbReference>
<keyword evidence="1" id="KW-0472">Membrane</keyword>
<dbReference type="AlphaFoldDB" id="A0A2R6B4B3"/>
<organism evidence="2 3">
    <name type="scientific">Candidatus Marsarchaeota G2 archaeon ECH_B_2</name>
    <dbReference type="NCBI Taxonomy" id="1978160"/>
    <lineage>
        <taxon>Archaea</taxon>
        <taxon>Candidatus Marsarchaeota</taxon>
        <taxon>Candidatus Marsarchaeota group 2</taxon>
    </lineage>
</organism>
<sequence>MSLLIFLVCCGVPVAVTAFGSVAVATLKQPLLKVSIVVIIGVALGVVLSLTGREKKAAKGVGEA</sequence>
<feature type="transmembrane region" description="Helical" evidence="1">
    <location>
        <begin position="30"/>
        <end position="50"/>
    </location>
</feature>